<dbReference type="InterPro" id="IPR050153">
    <property type="entry name" value="Metal_Ion_Import_ABC"/>
</dbReference>
<dbReference type="PANTHER" id="PTHR42734">
    <property type="entry name" value="METAL TRANSPORT SYSTEM ATP-BINDING PROTEIN TM_0124-RELATED"/>
    <property type="match status" value="1"/>
</dbReference>
<dbReference type="PROSITE" id="PS50893">
    <property type="entry name" value="ABC_TRANSPORTER_2"/>
    <property type="match status" value="1"/>
</dbReference>
<comment type="caution">
    <text evidence="5">The sequence shown here is derived from an EMBL/GenBank/DDBJ whole genome shotgun (WGS) entry which is preliminary data.</text>
</comment>
<keyword evidence="2" id="KW-0547">Nucleotide-binding</keyword>
<dbReference type="Pfam" id="PF00005">
    <property type="entry name" value="ABC_tran"/>
    <property type="match status" value="1"/>
</dbReference>
<dbReference type="Gene3D" id="3.40.50.300">
    <property type="entry name" value="P-loop containing nucleotide triphosphate hydrolases"/>
    <property type="match status" value="1"/>
</dbReference>
<keyword evidence="6" id="KW-1185">Reference proteome</keyword>
<organism evidence="5 6">
    <name type="scientific">Entomospira culicis</name>
    <dbReference type="NCBI Taxonomy" id="2719989"/>
    <lineage>
        <taxon>Bacteria</taxon>
        <taxon>Pseudomonadati</taxon>
        <taxon>Spirochaetota</taxon>
        <taxon>Spirochaetia</taxon>
        <taxon>Spirochaetales</taxon>
        <taxon>Spirochaetaceae</taxon>
        <taxon>Entomospira</taxon>
    </lineage>
</organism>
<sequence>MKVEVCLANFSYQRGAENLYTEDLNFTLDTGEILTILGANGVGKTTLLRCLVGLLPWRNGESYFNGKSLGAYRKIDFWREVGYVPIARRSTFELKVWEYVVLGRASYVGTFAQPSKRDRCLAQEKLETVGIGHLAEKSSHQISSGELQLASIARTLVSNPKLLLLDEPESHLDIQKQVAVLAVIKKLAKEHGITSIINTHYPNHAFYLADRVLLLGKGLPVKFGTLEDVMQVETLSTYFNVEVIKLQEQWGEEHLEVMVPRALAKGGKS</sequence>
<keyword evidence="1" id="KW-0813">Transport</keyword>
<evidence type="ECO:0000256" key="1">
    <source>
        <dbReference type="ARBA" id="ARBA00022448"/>
    </source>
</evidence>
<dbReference type="GO" id="GO:0005524">
    <property type="term" value="F:ATP binding"/>
    <property type="evidence" value="ECO:0007669"/>
    <property type="project" value="UniProtKB-KW"/>
</dbReference>
<feature type="domain" description="ABC transporter" evidence="4">
    <location>
        <begin position="5"/>
        <end position="242"/>
    </location>
</feature>
<dbReference type="InterPro" id="IPR027417">
    <property type="entry name" value="P-loop_NTPase"/>
</dbReference>
<evidence type="ECO:0000313" key="5">
    <source>
        <dbReference type="EMBL" id="NIZ69980.1"/>
    </source>
</evidence>
<dbReference type="SUPFAM" id="SSF52540">
    <property type="entry name" value="P-loop containing nucleoside triphosphate hydrolases"/>
    <property type="match status" value="1"/>
</dbReference>
<dbReference type="Proteomes" id="UP000778951">
    <property type="component" value="Unassembled WGS sequence"/>
</dbReference>
<evidence type="ECO:0000259" key="4">
    <source>
        <dbReference type="PROSITE" id="PS50893"/>
    </source>
</evidence>
<dbReference type="AlphaFoldDB" id="A0A968KVB3"/>
<reference evidence="5" key="1">
    <citation type="submission" date="2020-03" db="EMBL/GenBank/DDBJ databases">
        <title>Spirochaetal bacteria isolated from arthropods constitute a novel genus Entomospira genus novum within the order Spirochaetales.</title>
        <authorList>
            <person name="Grana-Miraglia L."/>
            <person name="Sikutova S."/>
            <person name="Fingerle V."/>
            <person name="Sing A."/>
            <person name="Castillo-Ramirez S."/>
            <person name="Margos G."/>
            <person name="Rudolf I."/>
        </authorList>
    </citation>
    <scope>NUCLEOTIDE SEQUENCE</scope>
    <source>
        <strain evidence="5">BR149</strain>
    </source>
</reference>
<dbReference type="PANTHER" id="PTHR42734:SF19">
    <property type="entry name" value="IRON COMPOUNDS ABC TRANSPORTER, ATP-BINDING PROTEIN"/>
    <property type="match status" value="1"/>
</dbReference>
<gene>
    <name evidence="5" type="ORF">HCT48_07145</name>
</gene>
<dbReference type="RefSeq" id="WP_167696048.1">
    <property type="nucleotide sequence ID" value="NZ_CP118181.1"/>
</dbReference>
<dbReference type="GO" id="GO:0016887">
    <property type="term" value="F:ATP hydrolysis activity"/>
    <property type="evidence" value="ECO:0007669"/>
    <property type="project" value="InterPro"/>
</dbReference>
<evidence type="ECO:0000313" key="6">
    <source>
        <dbReference type="Proteomes" id="UP000778951"/>
    </source>
</evidence>
<dbReference type="InterPro" id="IPR003439">
    <property type="entry name" value="ABC_transporter-like_ATP-bd"/>
</dbReference>
<dbReference type="InterPro" id="IPR017871">
    <property type="entry name" value="ABC_transporter-like_CS"/>
</dbReference>
<protein>
    <submittedName>
        <fullName evidence="5">ABC transporter ATP-binding protein</fullName>
    </submittedName>
</protein>
<accession>A0A968KVB3</accession>
<keyword evidence="3 5" id="KW-0067">ATP-binding</keyword>
<proteinExistence type="predicted"/>
<name>A0A968KVB3_9SPIO</name>
<dbReference type="EMBL" id="JAATLM010000001">
    <property type="protein sequence ID" value="NIZ69980.1"/>
    <property type="molecule type" value="Genomic_DNA"/>
</dbReference>
<evidence type="ECO:0000256" key="3">
    <source>
        <dbReference type="ARBA" id="ARBA00022840"/>
    </source>
</evidence>
<evidence type="ECO:0000256" key="2">
    <source>
        <dbReference type="ARBA" id="ARBA00022741"/>
    </source>
</evidence>
<dbReference type="PROSITE" id="PS00211">
    <property type="entry name" value="ABC_TRANSPORTER_1"/>
    <property type="match status" value="1"/>
</dbReference>
<dbReference type="SMART" id="SM00382">
    <property type="entry name" value="AAA"/>
    <property type="match status" value="1"/>
</dbReference>
<dbReference type="InterPro" id="IPR003593">
    <property type="entry name" value="AAA+_ATPase"/>
</dbReference>